<dbReference type="GO" id="GO:0051026">
    <property type="term" value="P:chiasma assembly"/>
    <property type="evidence" value="ECO:0007669"/>
    <property type="project" value="TreeGrafter"/>
</dbReference>
<keyword evidence="1" id="KW-0175">Coiled coil</keyword>
<feature type="domain" description="Disease resistance protein At4g27190-like leucine-rich repeats" evidence="3">
    <location>
        <begin position="449"/>
        <end position="497"/>
    </location>
</feature>
<dbReference type="SUPFAM" id="SSF52058">
    <property type="entry name" value="L domain-like"/>
    <property type="match status" value="1"/>
</dbReference>
<keyword evidence="5" id="KW-1185">Reference proteome</keyword>
<evidence type="ECO:0000313" key="4">
    <source>
        <dbReference type="EMBL" id="KAE8683738.1"/>
    </source>
</evidence>
<sequence length="549" mass="62962">MQYKMSRIAAQYRQKCEAMHEKFSEKLDQVHTAYQKMAKRCQMMEQEIESLAKDKQELQEKQKRKLDEMYDQLRSEYQSVKRSAIQPANNFFARNEPDLFSNPTANMMDNRDPIRKDWSVFSPGTPVHREDVWPARQNSSNSAPFDISSGSPAKQADIPVRRGAGAHPAFGNSAANPSMTLRNLIISPIKRPQLSRLDFPDHRLSRVTQMKCGHYRLQHYMRSIELNVKLHDMVRDVALWIASKEDSGFMIKSRVQLLNGSLEPSRGVVLTGCKLEREKDILLEIHFLTKLKILYIGVSSFHLPEDHFEFPRLERFDILINFCSRNTDGFLRKERSLRIKKACPLNLVSLLLENIESLEVEFLEDECIECLSDKKQKKVSVTMILQNLKQVWIVDCSILEVSVFSVSLDRSLAVLENLEVACCVNLRQIVTGLECHEEEISLSINTPHSLCFPKLTKLRVGNCDRLEYIFPTSMASQGLPQLEILVMYGCPLLKQVVRPMDGRTENDIVLLQLSKQLMEFSVTGILKCVSMKDLAFSIPEFKSSPSRAT</sequence>
<dbReference type="AlphaFoldDB" id="A0A6A2YWC6"/>
<dbReference type="InterPro" id="IPR057135">
    <property type="entry name" value="At4g27190-like_LRR"/>
</dbReference>
<dbReference type="InterPro" id="IPR055328">
    <property type="entry name" value="HEI10-like"/>
</dbReference>
<gene>
    <name evidence="4" type="ORF">F3Y22_tig00111191pilonHSYRG00192</name>
</gene>
<evidence type="ECO:0000256" key="2">
    <source>
        <dbReference type="SAM" id="MobiDB-lite"/>
    </source>
</evidence>
<evidence type="ECO:0000313" key="5">
    <source>
        <dbReference type="Proteomes" id="UP000436088"/>
    </source>
</evidence>
<dbReference type="Pfam" id="PF23247">
    <property type="entry name" value="LRR_RPS2"/>
    <property type="match status" value="1"/>
</dbReference>
<comment type="caution">
    <text evidence="4">The sequence shown here is derived from an EMBL/GenBank/DDBJ whole genome shotgun (WGS) entry which is preliminary data.</text>
</comment>
<proteinExistence type="predicted"/>
<reference evidence="4" key="1">
    <citation type="submission" date="2019-09" db="EMBL/GenBank/DDBJ databases">
        <title>Draft genome information of white flower Hibiscus syriacus.</title>
        <authorList>
            <person name="Kim Y.-M."/>
        </authorList>
    </citation>
    <scope>NUCLEOTIDE SEQUENCE [LARGE SCALE GENOMIC DNA]</scope>
    <source>
        <strain evidence="4">YM2019G1</strain>
    </source>
</reference>
<dbReference type="InterPro" id="IPR032675">
    <property type="entry name" value="LRR_dom_sf"/>
</dbReference>
<dbReference type="PANTHER" id="PTHR47384:SF2">
    <property type="entry name" value="E3 UBIQUITIN-PROTEIN LIGASE CCNB1IP1 HOMOLOG"/>
    <property type="match status" value="1"/>
</dbReference>
<evidence type="ECO:0000259" key="3">
    <source>
        <dbReference type="Pfam" id="PF23247"/>
    </source>
</evidence>
<dbReference type="EMBL" id="VEPZ02001259">
    <property type="protein sequence ID" value="KAE8683738.1"/>
    <property type="molecule type" value="Genomic_DNA"/>
</dbReference>
<name>A0A6A2YWC6_HIBSY</name>
<protein>
    <submittedName>
        <fullName evidence="4">E3 ubiquitin-protein ligase CCNB1IP1-like protein</fullName>
    </submittedName>
</protein>
<evidence type="ECO:0000256" key="1">
    <source>
        <dbReference type="SAM" id="Coils"/>
    </source>
</evidence>
<feature type="compositionally biased region" description="Polar residues" evidence="2">
    <location>
        <begin position="136"/>
        <end position="152"/>
    </location>
</feature>
<accession>A0A6A2YWC6</accession>
<dbReference type="Gene3D" id="3.80.10.10">
    <property type="entry name" value="Ribonuclease Inhibitor"/>
    <property type="match status" value="1"/>
</dbReference>
<organism evidence="4 5">
    <name type="scientific">Hibiscus syriacus</name>
    <name type="common">Rose of Sharon</name>
    <dbReference type="NCBI Taxonomy" id="106335"/>
    <lineage>
        <taxon>Eukaryota</taxon>
        <taxon>Viridiplantae</taxon>
        <taxon>Streptophyta</taxon>
        <taxon>Embryophyta</taxon>
        <taxon>Tracheophyta</taxon>
        <taxon>Spermatophyta</taxon>
        <taxon>Magnoliopsida</taxon>
        <taxon>eudicotyledons</taxon>
        <taxon>Gunneridae</taxon>
        <taxon>Pentapetalae</taxon>
        <taxon>rosids</taxon>
        <taxon>malvids</taxon>
        <taxon>Malvales</taxon>
        <taxon>Malvaceae</taxon>
        <taxon>Malvoideae</taxon>
        <taxon>Hibiscus</taxon>
    </lineage>
</organism>
<feature type="region of interest" description="Disordered" evidence="2">
    <location>
        <begin position="134"/>
        <end position="156"/>
    </location>
</feature>
<dbReference type="PANTHER" id="PTHR47384">
    <property type="entry name" value="E3 UBIQUITIN-PROTEIN LIGASE CCNB1IP1 HOMOLOG"/>
    <property type="match status" value="1"/>
</dbReference>
<feature type="coiled-coil region" evidence="1">
    <location>
        <begin position="34"/>
        <end position="83"/>
    </location>
</feature>
<dbReference type="Proteomes" id="UP000436088">
    <property type="component" value="Unassembled WGS sequence"/>
</dbReference>